<sequence>MAYLVKGGSHHIAKGPVRRAIEAIIMVTLHGLKLELMLGSTAPVRMLAQGAGCAARETTKTCGAVRAPIWD</sequence>
<proteinExistence type="predicted"/>
<name>A0AAN4R3P5_9PROT</name>
<evidence type="ECO:0000313" key="2">
    <source>
        <dbReference type="Proteomes" id="UP000321287"/>
    </source>
</evidence>
<dbReference type="EMBL" id="BJVS01000001">
    <property type="protein sequence ID" value="GEL51994.1"/>
    <property type="molecule type" value="Genomic_DNA"/>
</dbReference>
<gene>
    <name evidence="1" type="ORF">ABO01nite_00010</name>
</gene>
<keyword evidence="2" id="KW-1185">Reference proteome</keyword>
<evidence type="ECO:0000313" key="1">
    <source>
        <dbReference type="EMBL" id="GEL51994.1"/>
    </source>
</evidence>
<accession>A0AAN4R3P5</accession>
<dbReference type="Proteomes" id="UP000321287">
    <property type="component" value="Unassembled WGS sequence"/>
</dbReference>
<protein>
    <submittedName>
        <fullName evidence="1">Uncharacterized protein</fullName>
    </submittedName>
</protein>
<dbReference type="AlphaFoldDB" id="A0AAN4R3P5"/>
<comment type="caution">
    <text evidence="1">The sequence shown here is derived from an EMBL/GenBank/DDBJ whole genome shotgun (WGS) entry which is preliminary data.</text>
</comment>
<reference evidence="1 2" key="1">
    <citation type="submission" date="2019-07" db="EMBL/GenBank/DDBJ databases">
        <title>Whole genome shotgun sequence of Asaia bogorensis NBRC 16594.</title>
        <authorList>
            <person name="Hosoyama A."/>
            <person name="Uohara A."/>
            <person name="Ohji S."/>
            <person name="Ichikawa N."/>
        </authorList>
    </citation>
    <scope>NUCLEOTIDE SEQUENCE [LARGE SCALE GENOMIC DNA]</scope>
    <source>
        <strain evidence="1 2">NBRC 16594</strain>
    </source>
</reference>
<organism evidence="1 2">
    <name type="scientific">Asaia bogorensis NBRC 16594</name>
    <dbReference type="NCBI Taxonomy" id="1231624"/>
    <lineage>
        <taxon>Bacteria</taxon>
        <taxon>Pseudomonadati</taxon>
        <taxon>Pseudomonadota</taxon>
        <taxon>Alphaproteobacteria</taxon>
        <taxon>Acetobacterales</taxon>
        <taxon>Acetobacteraceae</taxon>
        <taxon>Asaia</taxon>
    </lineage>
</organism>